<reference evidence="1 2" key="1">
    <citation type="journal article" date="2014" name="BMC Genomics">
        <title>A genomic perspective on a new bacterial genus and species from the Alcaligenaceae family, Basilea psittacipulmonis.</title>
        <authorList>
            <person name="Whiteson K.L."/>
            <person name="Hernandez D."/>
            <person name="Lazarevic V."/>
            <person name="Gaia N."/>
            <person name="Farinelli L."/>
            <person name="Francois P."/>
            <person name="Pilo P."/>
            <person name="Frey J."/>
            <person name="Schrenzel J."/>
        </authorList>
    </citation>
    <scope>NUCLEOTIDE SEQUENCE [LARGE SCALE GENOMIC DNA]</scope>
    <source>
        <strain evidence="1 2">DSM 24701</strain>
    </source>
</reference>
<sequence>MNRRDFISLTLGLTFGASCSNAWAISQRPPSLYQPTRYLFVADKSSYFITVIDIQTAERVDLLDFNFKPDVLEVARDDAMIIVGNNALSQLCLHHLQSRRTQRIDLPSPLYQAFFIPQSKLVAVALRDQVGLLNYETGELTLFAKRFDSSERDTTLYQYYTLLFSSFSQSFWVLDKTKPIIYHKNGHEPQKPWDILDFSQRLNIKGGLDKGVASPEDYMIAFNTLDGREGIIYFPETDKLLSTGPMYTAGTTYRPMISPYIDAYSKRVMFADVSGHMAFFNLERGDEKPIRYQLDFSPRLIRTGWLESTWIIGGDRGLLFHDIDNPENQKRYTFPYEPLDMWVTGDSKTLLMTVDEGAPQVLRFDIRTREKLDPIPIVGVVMGSMLRMGSNNSICY</sequence>
<organism evidence="1 2">
    <name type="scientific">Basilea psittacipulmonis DSM 24701</name>
    <dbReference type="NCBI Taxonomy" id="1072685"/>
    <lineage>
        <taxon>Bacteria</taxon>
        <taxon>Pseudomonadati</taxon>
        <taxon>Pseudomonadota</taxon>
        <taxon>Betaproteobacteria</taxon>
        <taxon>Burkholderiales</taxon>
        <taxon>Alcaligenaceae</taxon>
        <taxon>Basilea</taxon>
    </lineage>
</organism>
<dbReference type="AlphaFoldDB" id="A0A077DJE2"/>
<dbReference type="PROSITE" id="PS51257">
    <property type="entry name" value="PROKAR_LIPOPROTEIN"/>
    <property type="match status" value="1"/>
</dbReference>
<protein>
    <recommendedName>
        <fullName evidence="3">Lipoprotein</fullName>
    </recommendedName>
</protein>
<dbReference type="RefSeq" id="WP_038500967.1">
    <property type="nucleotide sequence ID" value="NZ_AFWK01000096.1"/>
</dbReference>
<dbReference type="eggNOG" id="ENOG5033T1M">
    <property type="taxonomic scope" value="Bacteria"/>
</dbReference>
<dbReference type="SUPFAM" id="SSF50969">
    <property type="entry name" value="YVTN repeat-like/Quinoprotein amine dehydrogenase"/>
    <property type="match status" value="1"/>
</dbReference>
<dbReference type="InterPro" id="IPR011044">
    <property type="entry name" value="Quino_amine_DH_bsu"/>
</dbReference>
<keyword evidence="2" id="KW-1185">Reference proteome</keyword>
<name>A0A077DJE2_9BURK</name>
<proteinExistence type="predicted"/>
<evidence type="ECO:0008006" key="3">
    <source>
        <dbReference type="Google" id="ProtNLM"/>
    </source>
</evidence>
<evidence type="ECO:0000313" key="1">
    <source>
        <dbReference type="EMBL" id="AIL33213.1"/>
    </source>
</evidence>
<dbReference type="OrthoDB" id="7067372at2"/>
<evidence type="ECO:0000313" key="2">
    <source>
        <dbReference type="Proteomes" id="UP000028945"/>
    </source>
</evidence>
<dbReference type="Proteomes" id="UP000028945">
    <property type="component" value="Chromosome"/>
</dbReference>
<gene>
    <name evidence="1" type="ORF">IX83_07815</name>
</gene>
<dbReference type="KEGG" id="bpsi:IX83_07815"/>
<dbReference type="STRING" id="1072685.IX83_07815"/>
<accession>A0A077DJE2</accession>
<dbReference type="EMBL" id="CP009238">
    <property type="protein sequence ID" value="AIL33213.1"/>
    <property type="molecule type" value="Genomic_DNA"/>
</dbReference>
<dbReference type="HOGENOM" id="CLU_695721_0_0_4"/>